<dbReference type="PANTHER" id="PTHR12174:SF35">
    <property type="entry name" value="INTRAMEMBRANE PROTEASE (IMPAS) FAMILY"/>
    <property type="match status" value="1"/>
</dbReference>
<evidence type="ECO:0000256" key="1">
    <source>
        <dbReference type="SAM" id="Phobius"/>
    </source>
</evidence>
<name>A0AAF3J4M8_9BILA</name>
<dbReference type="Pfam" id="PF04258">
    <property type="entry name" value="Peptidase_A22B"/>
    <property type="match status" value="1"/>
</dbReference>
<accession>A0AAF3J4M8</accession>
<feature type="transmembrane region" description="Helical" evidence="1">
    <location>
        <begin position="323"/>
        <end position="347"/>
    </location>
</feature>
<keyword evidence="1" id="KW-0472">Membrane</keyword>
<keyword evidence="1" id="KW-1133">Transmembrane helix</keyword>
<dbReference type="InterPro" id="IPR007369">
    <property type="entry name" value="Peptidase_A22B_SPP"/>
</dbReference>
<dbReference type="GO" id="GO:0098553">
    <property type="term" value="C:lumenal side of endoplasmic reticulum membrane"/>
    <property type="evidence" value="ECO:0007669"/>
    <property type="project" value="TreeGrafter"/>
</dbReference>
<evidence type="ECO:0000313" key="3">
    <source>
        <dbReference type="WBParaSite" id="MBELARI_LOCUS15917"/>
    </source>
</evidence>
<dbReference type="GO" id="GO:0042500">
    <property type="term" value="F:aspartic endopeptidase activity, intramembrane cleaving"/>
    <property type="evidence" value="ECO:0007669"/>
    <property type="project" value="InterPro"/>
</dbReference>
<dbReference type="GO" id="GO:0033619">
    <property type="term" value="P:membrane protein proteolysis"/>
    <property type="evidence" value="ECO:0007669"/>
    <property type="project" value="TreeGrafter"/>
</dbReference>
<feature type="transmembrane region" description="Helical" evidence="1">
    <location>
        <begin position="80"/>
        <end position="103"/>
    </location>
</feature>
<keyword evidence="2" id="KW-1185">Reference proteome</keyword>
<feature type="transmembrane region" description="Helical" evidence="1">
    <location>
        <begin position="487"/>
        <end position="508"/>
    </location>
</feature>
<dbReference type="GO" id="GO:0098554">
    <property type="term" value="C:cytoplasmic side of endoplasmic reticulum membrane"/>
    <property type="evidence" value="ECO:0007669"/>
    <property type="project" value="TreeGrafter"/>
</dbReference>
<feature type="transmembrane region" description="Helical" evidence="1">
    <location>
        <begin position="359"/>
        <end position="381"/>
    </location>
</feature>
<feature type="transmembrane region" description="Helical" evidence="1">
    <location>
        <begin position="42"/>
        <end position="60"/>
    </location>
</feature>
<organism evidence="2 3">
    <name type="scientific">Mesorhabditis belari</name>
    <dbReference type="NCBI Taxonomy" id="2138241"/>
    <lineage>
        <taxon>Eukaryota</taxon>
        <taxon>Metazoa</taxon>
        <taxon>Ecdysozoa</taxon>
        <taxon>Nematoda</taxon>
        <taxon>Chromadorea</taxon>
        <taxon>Rhabditida</taxon>
        <taxon>Rhabditina</taxon>
        <taxon>Rhabditomorpha</taxon>
        <taxon>Rhabditoidea</taxon>
        <taxon>Rhabditidae</taxon>
        <taxon>Mesorhabditinae</taxon>
        <taxon>Mesorhabditis</taxon>
    </lineage>
</organism>
<feature type="transmembrane region" description="Helical" evidence="1">
    <location>
        <begin position="417"/>
        <end position="439"/>
    </location>
</feature>
<evidence type="ECO:0000313" key="2">
    <source>
        <dbReference type="Proteomes" id="UP000887575"/>
    </source>
</evidence>
<reference evidence="3" key="1">
    <citation type="submission" date="2024-02" db="UniProtKB">
        <authorList>
            <consortium name="WormBaseParasite"/>
        </authorList>
    </citation>
    <scope>IDENTIFICATION</scope>
</reference>
<protein>
    <submittedName>
        <fullName evidence="3">Uncharacterized protein</fullName>
    </submittedName>
</protein>
<dbReference type="Proteomes" id="UP000887575">
    <property type="component" value="Unassembled WGS sequence"/>
</dbReference>
<keyword evidence="1" id="KW-0812">Transmembrane</keyword>
<dbReference type="GO" id="GO:0006465">
    <property type="term" value="P:signal peptide processing"/>
    <property type="evidence" value="ECO:0007669"/>
    <property type="project" value="TreeGrafter"/>
</dbReference>
<dbReference type="PANTHER" id="PTHR12174">
    <property type="entry name" value="SIGNAL PEPTIDE PEPTIDASE"/>
    <property type="match status" value="1"/>
</dbReference>
<feature type="transmembrane region" description="Helical" evidence="1">
    <location>
        <begin position="6"/>
        <end position="30"/>
    </location>
</feature>
<dbReference type="AlphaFoldDB" id="A0AAF3J4M8"/>
<dbReference type="WBParaSite" id="MBELARI_LOCUS15917">
    <property type="protein sequence ID" value="MBELARI_LOCUS15917"/>
    <property type="gene ID" value="MBELARI_LOCUS15917"/>
</dbReference>
<proteinExistence type="predicted"/>
<sequence>MIPVPNFIVIFLFYLPYIFAFLTELSVAMADEPSTSSSDSNVGRVAASLTILVTSAVTIYSACLRSSTIYFYELDSTTVIFMAMPLAVVFPLLLSLALFISYLSKKPKETGVQTCESSPKLTRRSTRRISHISSDLRRITEERDDYSPTRTTSEKNQLETEKLVEKLEKEIGPIETGSGEVRTNDIMSKKTRKDSTTMTYERLEDLSEAEEKKDKIDFTLDPATEVDDLAERKTAVQSDFDDSSTALNSRRSSFASKMQKDLNKSRKISLLQKETSAIEVRKDLCELLKEVEQTNIWTYALGGFDLKIIPHRKITQFKPKHSILSLIIEILATHVPIWLCVGAFYVITLEFLRLNFAYYFYFHEDIMEFSALFLALSIGAIHEFKSHWITNDILALCSIYVVVSRLQPISFHSATALIVGFFAFDLFWLYIIDLLSTVIKESKAPVMLIVPRDNLGNKQSLATLDVMVPGVFLNLVLKYSSMYDKRLFNFDFVALFGSLLITTFLAIWRKKVTPAMVLPAIALIAASLLLTNSPMKLWKFMIKH</sequence>
<feature type="transmembrane region" description="Helical" evidence="1">
    <location>
        <begin position="514"/>
        <end position="531"/>
    </location>
</feature>